<evidence type="ECO:0000313" key="5">
    <source>
        <dbReference type="Proteomes" id="UP000577362"/>
    </source>
</evidence>
<evidence type="ECO:0000256" key="2">
    <source>
        <dbReference type="PIRSR" id="PIRSR005962-1"/>
    </source>
</evidence>
<feature type="binding site" evidence="2">
    <location>
        <position position="112"/>
    </location>
    <ligand>
        <name>Mn(2+)</name>
        <dbReference type="ChEBI" id="CHEBI:29035"/>
        <label>2</label>
    </ligand>
</feature>
<accession>A0A840BZN4</accession>
<dbReference type="GO" id="GO:0019877">
    <property type="term" value="P:diaminopimelate biosynthetic process"/>
    <property type="evidence" value="ECO:0007669"/>
    <property type="project" value="UniProtKB-ARBA"/>
</dbReference>
<feature type="binding site" evidence="2">
    <location>
        <position position="147"/>
    </location>
    <ligand>
        <name>Mn(2+)</name>
        <dbReference type="ChEBI" id="CHEBI:29035"/>
        <label>2</label>
    </ligand>
</feature>
<dbReference type="GO" id="GO:0047980">
    <property type="term" value="F:hippurate hydrolase activity"/>
    <property type="evidence" value="ECO:0007669"/>
    <property type="project" value="UniProtKB-EC"/>
</dbReference>
<dbReference type="InterPro" id="IPR002933">
    <property type="entry name" value="Peptidase_M20"/>
</dbReference>
<keyword evidence="2" id="KW-0479">Metal-binding</keyword>
<dbReference type="InterPro" id="IPR011650">
    <property type="entry name" value="Peptidase_M20_dimer"/>
</dbReference>
<evidence type="ECO:0000313" key="4">
    <source>
        <dbReference type="EMBL" id="MBB4015717.1"/>
    </source>
</evidence>
<dbReference type="Proteomes" id="UP000577362">
    <property type="component" value="Unassembled WGS sequence"/>
</dbReference>
<dbReference type="GO" id="GO:0046872">
    <property type="term" value="F:metal ion binding"/>
    <property type="evidence" value="ECO:0007669"/>
    <property type="project" value="UniProtKB-KW"/>
</dbReference>
<feature type="binding site" evidence="2">
    <location>
        <position position="173"/>
    </location>
    <ligand>
        <name>Mn(2+)</name>
        <dbReference type="ChEBI" id="CHEBI:29035"/>
        <label>1</label>
    </ligand>
</feature>
<organism evidence="4 5">
    <name type="scientific">Chelatococcus caeni</name>
    <dbReference type="NCBI Taxonomy" id="1348468"/>
    <lineage>
        <taxon>Bacteria</taxon>
        <taxon>Pseudomonadati</taxon>
        <taxon>Pseudomonadota</taxon>
        <taxon>Alphaproteobacteria</taxon>
        <taxon>Hyphomicrobiales</taxon>
        <taxon>Chelatococcaceae</taxon>
        <taxon>Chelatococcus</taxon>
    </lineage>
</organism>
<feature type="binding site" evidence="2">
    <location>
        <position position="368"/>
    </location>
    <ligand>
        <name>Mn(2+)</name>
        <dbReference type="ChEBI" id="CHEBI:29035"/>
        <label>2</label>
    </ligand>
</feature>
<dbReference type="EC" id="3.5.1.32" evidence="4"/>
<keyword evidence="5" id="KW-1185">Reference proteome</keyword>
<feature type="binding site" evidence="2">
    <location>
        <position position="114"/>
    </location>
    <ligand>
        <name>Mn(2+)</name>
        <dbReference type="ChEBI" id="CHEBI:29035"/>
        <label>2</label>
    </ligand>
</feature>
<dbReference type="NCBIfam" id="TIGR01891">
    <property type="entry name" value="amidohydrolases"/>
    <property type="match status" value="1"/>
</dbReference>
<dbReference type="AlphaFoldDB" id="A0A840BZN4"/>
<dbReference type="Gene3D" id="3.30.70.360">
    <property type="match status" value="1"/>
</dbReference>
<proteinExistence type="predicted"/>
<evidence type="ECO:0000256" key="1">
    <source>
        <dbReference type="ARBA" id="ARBA00022801"/>
    </source>
</evidence>
<comment type="caution">
    <text evidence="4">The sequence shown here is derived from an EMBL/GenBank/DDBJ whole genome shotgun (WGS) entry which is preliminary data.</text>
</comment>
<dbReference type="SUPFAM" id="SSF53187">
    <property type="entry name" value="Zn-dependent exopeptidases"/>
    <property type="match status" value="1"/>
</dbReference>
<reference evidence="4 5" key="1">
    <citation type="submission" date="2020-08" db="EMBL/GenBank/DDBJ databases">
        <title>Genomic Encyclopedia of Type Strains, Phase IV (KMG-IV): sequencing the most valuable type-strain genomes for metagenomic binning, comparative biology and taxonomic classification.</title>
        <authorList>
            <person name="Goeker M."/>
        </authorList>
    </citation>
    <scope>NUCLEOTIDE SEQUENCE [LARGE SCALE GENOMIC DNA]</scope>
    <source>
        <strain evidence="4 5">DSM 103737</strain>
    </source>
</reference>
<name>A0A840BZN4_9HYPH</name>
<comment type="cofactor">
    <cofactor evidence="2">
        <name>Mn(2+)</name>
        <dbReference type="ChEBI" id="CHEBI:29035"/>
    </cofactor>
    <text evidence="2">The Mn(2+) ion enhances activity.</text>
</comment>
<dbReference type="Pfam" id="PF01546">
    <property type="entry name" value="Peptidase_M20"/>
    <property type="match status" value="1"/>
</dbReference>
<sequence length="395" mass="41565">MTGRLSGIERATAVQAAIGAFADEFVALRRDLHRHPELAFEEHRTSAIVAEFLARWGYEVTAGIGGTGVVGTLRRGNGLRHLGLRADMDALPIIEATGLPWASRQTGAMHACGHDGHTAILLAAARHLAESGDFNGALTVIFQPAEEIGAGARRMIGEGLFERFPCDAVFGLHNWPGLANGRFAVIDGPAMAAVDKALVTVCGKGGHGAAPHETVDPVVASAHVITALQSIVARNVDPLDAGVVTVGAIHGGSASNVIPDSVEMKLTLRSFRPEVRALLEARVPALVRAQAESFGATAEVTYQRGFPAVVNRPGDAEIVRSVVAESHGVAAIAGDFRPRTASEDFAFFLEERPGAFIFVGNGDSAPLHSPAYDFNDANLIPAATVWVRLAESFLS</sequence>
<dbReference type="SUPFAM" id="SSF55031">
    <property type="entry name" value="Bacterial exopeptidase dimerisation domain"/>
    <property type="match status" value="1"/>
</dbReference>
<feature type="domain" description="Peptidase M20 dimerisation" evidence="3">
    <location>
        <begin position="198"/>
        <end position="283"/>
    </location>
</feature>
<protein>
    <submittedName>
        <fullName evidence="4">Hippurate hydrolase</fullName>
        <ecNumber evidence="4">3.5.1.32</ecNumber>
    </submittedName>
</protein>
<dbReference type="PANTHER" id="PTHR11014:SF63">
    <property type="entry name" value="METALLOPEPTIDASE, PUTATIVE (AFU_ORTHOLOGUE AFUA_6G09600)-RELATED"/>
    <property type="match status" value="1"/>
</dbReference>
<dbReference type="PANTHER" id="PTHR11014">
    <property type="entry name" value="PEPTIDASE M20 FAMILY MEMBER"/>
    <property type="match status" value="1"/>
</dbReference>
<dbReference type="Gene3D" id="3.40.630.10">
    <property type="entry name" value="Zn peptidases"/>
    <property type="match status" value="1"/>
</dbReference>
<dbReference type="PIRSF" id="PIRSF005962">
    <property type="entry name" value="Pept_M20D_amidohydro"/>
    <property type="match status" value="1"/>
</dbReference>
<keyword evidence="2" id="KW-0464">Manganese</keyword>
<dbReference type="GO" id="GO:0050118">
    <property type="term" value="F:N-acetyldiaminopimelate deacetylase activity"/>
    <property type="evidence" value="ECO:0007669"/>
    <property type="project" value="UniProtKB-ARBA"/>
</dbReference>
<dbReference type="InterPro" id="IPR036264">
    <property type="entry name" value="Bact_exopeptidase_dim_dom"/>
</dbReference>
<dbReference type="CDD" id="cd05666">
    <property type="entry name" value="M20_Acy1-like"/>
    <property type="match status" value="1"/>
</dbReference>
<keyword evidence="1 4" id="KW-0378">Hydrolase</keyword>
<gene>
    <name evidence="4" type="ORF">GGR16_000723</name>
</gene>
<dbReference type="RefSeq" id="WP_183315730.1">
    <property type="nucleotide sequence ID" value="NZ_JACIEN010000001.1"/>
</dbReference>
<evidence type="ECO:0000259" key="3">
    <source>
        <dbReference type="Pfam" id="PF07687"/>
    </source>
</evidence>
<dbReference type="Pfam" id="PF07687">
    <property type="entry name" value="M20_dimer"/>
    <property type="match status" value="1"/>
</dbReference>
<dbReference type="EMBL" id="JACIEN010000001">
    <property type="protein sequence ID" value="MBB4015717.1"/>
    <property type="molecule type" value="Genomic_DNA"/>
</dbReference>
<dbReference type="FunFam" id="3.30.70.360:FF:000001">
    <property type="entry name" value="N-acetyldiaminopimelate deacetylase"/>
    <property type="match status" value="1"/>
</dbReference>
<dbReference type="InterPro" id="IPR017439">
    <property type="entry name" value="Amidohydrolase"/>
</dbReference>